<dbReference type="GO" id="GO:0032993">
    <property type="term" value="C:protein-DNA complex"/>
    <property type="evidence" value="ECO:0007669"/>
    <property type="project" value="TreeGrafter"/>
</dbReference>
<dbReference type="Pfam" id="PF00072">
    <property type="entry name" value="Response_reg"/>
    <property type="match status" value="1"/>
</dbReference>
<keyword evidence="4 7" id="KW-0238">DNA-binding</keyword>
<dbReference type="FunFam" id="3.40.50.2300:FF:000001">
    <property type="entry name" value="DNA-binding response regulator PhoB"/>
    <property type="match status" value="1"/>
</dbReference>
<dbReference type="SMART" id="SM00862">
    <property type="entry name" value="Trans_reg_C"/>
    <property type="match status" value="1"/>
</dbReference>
<keyword evidence="3" id="KW-0805">Transcription regulation</keyword>
<dbReference type="InterPro" id="IPR001867">
    <property type="entry name" value="OmpR/PhoB-type_DNA-bd"/>
</dbReference>
<dbReference type="GO" id="GO:0006355">
    <property type="term" value="P:regulation of DNA-templated transcription"/>
    <property type="evidence" value="ECO:0007669"/>
    <property type="project" value="InterPro"/>
</dbReference>
<accession>A0A2R4T4A9</accession>
<dbReference type="InterPro" id="IPR016032">
    <property type="entry name" value="Sig_transdc_resp-reg_C-effctor"/>
</dbReference>
<feature type="modified residue" description="4-aspartylphosphate" evidence="6">
    <location>
        <position position="70"/>
    </location>
</feature>
<dbReference type="Gene3D" id="1.10.10.10">
    <property type="entry name" value="Winged helix-like DNA-binding domain superfamily/Winged helix DNA-binding domain"/>
    <property type="match status" value="1"/>
</dbReference>
<dbReference type="GeneID" id="55657387"/>
<keyword evidence="5" id="KW-0804">Transcription</keyword>
<evidence type="ECO:0000256" key="2">
    <source>
        <dbReference type="ARBA" id="ARBA00023012"/>
    </source>
</evidence>
<dbReference type="Proteomes" id="UP000244201">
    <property type="component" value="Chromosome"/>
</dbReference>
<keyword evidence="1 6" id="KW-0597">Phosphoprotein</keyword>
<sequence>MTTTSPHGRTEMLRPDGSPVRVLVVDDEAALSELLSMALRYEGWEVRSAGDGAGAVRTARDFRPDAVVLDVMLPDMDGLAVLGRLRRDLPEVPVLFLTARDAVEDRIAGLTAGGDDYVTKPFSLEEVVARLRGLIRRSGTATERSESMLAVGDLTLDEDSHEVSRGGDFIHLTATEFELLRFLMRNPRRVLSKAQILDRVWSYDFGGQANVVELYVSYLRKKIDAGRSPMIHTRRGAGYLIKPGE</sequence>
<evidence type="ECO:0000259" key="9">
    <source>
        <dbReference type="PROSITE" id="PS51755"/>
    </source>
</evidence>
<dbReference type="Gene3D" id="3.40.50.2300">
    <property type="match status" value="1"/>
</dbReference>
<dbReference type="PANTHER" id="PTHR48111">
    <property type="entry name" value="REGULATOR OF RPOS"/>
    <property type="match status" value="1"/>
</dbReference>
<evidence type="ECO:0000256" key="7">
    <source>
        <dbReference type="PROSITE-ProRule" id="PRU01091"/>
    </source>
</evidence>
<dbReference type="RefSeq" id="WP_108150006.1">
    <property type="nucleotide sequence ID" value="NZ_CP026304.1"/>
</dbReference>
<feature type="domain" description="Response regulatory" evidence="8">
    <location>
        <begin position="21"/>
        <end position="135"/>
    </location>
</feature>
<dbReference type="InterPro" id="IPR001789">
    <property type="entry name" value="Sig_transdc_resp-reg_receiver"/>
</dbReference>
<dbReference type="SUPFAM" id="SSF52172">
    <property type="entry name" value="CheY-like"/>
    <property type="match status" value="1"/>
</dbReference>
<evidence type="ECO:0000259" key="8">
    <source>
        <dbReference type="PROSITE" id="PS50110"/>
    </source>
</evidence>
<organism evidence="10 11">
    <name type="scientific">Streptomyces lunaelactis</name>
    <dbReference type="NCBI Taxonomy" id="1535768"/>
    <lineage>
        <taxon>Bacteria</taxon>
        <taxon>Bacillati</taxon>
        <taxon>Actinomycetota</taxon>
        <taxon>Actinomycetes</taxon>
        <taxon>Kitasatosporales</taxon>
        <taxon>Streptomycetaceae</taxon>
        <taxon>Streptomyces</taxon>
    </lineage>
</organism>
<name>A0A2R4T4A9_9ACTN</name>
<dbReference type="OrthoDB" id="5242462at2"/>
<dbReference type="GO" id="GO:0000156">
    <property type="term" value="F:phosphorelay response regulator activity"/>
    <property type="evidence" value="ECO:0007669"/>
    <property type="project" value="TreeGrafter"/>
</dbReference>
<dbReference type="PROSITE" id="PS50110">
    <property type="entry name" value="RESPONSE_REGULATORY"/>
    <property type="match status" value="1"/>
</dbReference>
<proteinExistence type="predicted"/>
<dbReference type="InterPro" id="IPR011006">
    <property type="entry name" value="CheY-like_superfamily"/>
</dbReference>
<evidence type="ECO:0000256" key="6">
    <source>
        <dbReference type="PROSITE-ProRule" id="PRU00169"/>
    </source>
</evidence>
<dbReference type="Gene3D" id="6.10.250.690">
    <property type="match status" value="1"/>
</dbReference>
<dbReference type="InterPro" id="IPR036388">
    <property type="entry name" value="WH-like_DNA-bd_sf"/>
</dbReference>
<protein>
    <submittedName>
        <fullName evidence="10">DNA-binding response regulator</fullName>
    </submittedName>
</protein>
<gene>
    <name evidence="10" type="ORF">SLUN_19195</name>
</gene>
<evidence type="ECO:0000256" key="5">
    <source>
        <dbReference type="ARBA" id="ARBA00023163"/>
    </source>
</evidence>
<dbReference type="GO" id="GO:0005829">
    <property type="term" value="C:cytosol"/>
    <property type="evidence" value="ECO:0007669"/>
    <property type="project" value="TreeGrafter"/>
</dbReference>
<reference evidence="10 11" key="1">
    <citation type="submission" date="2018-01" db="EMBL/GenBank/DDBJ databases">
        <title>Complete genome sequence of Streptomyces lunaelactis MM109T, a Ferroverdin A producer isolated from cave moonmilk deposits.</title>
        <authorList>
            <person name="Naome A."/>
            <person name="Martinet L."/>
            <person name="Maciejewska M."/>
            <person name="Anderssen S."/>
            <person name="Adam D."/>
            <person name="Tenconi E."/>
            <person name="Deflandre B."/>
            <person name="Arguelles-Arias A."/>
            <person name="Calusinska M."/>
            <person name="Copieters W."/>
            <person name="Karim L."/>
            <person name="Hanikenne M."/>
            <person name="Baurain D."/>
            <person name="van Wezel G."/>
            <person name="Smargiasso N."/>
            <person name="de Pauw E."/>
            <person name="Delfosse P."/>
            <person name="Rigali S."/>
        </authorList>
    </citation>
    <scope>NUCLEOTIDE SEQUENCE [LARGE SCALE GENOMIC DNA]</scope>
    <source>
        <strain evidence="10 11">MM109</strain>
    </source>
</reference>
<dbReference type="SUPFAM" id="SSF46894">
    <property type="entry name" value="C-terminal effector domain of the bipartite response regulators"/>
    <property type="match status" value="1"/>
</dbReference>
<evidence type="ECO:0000313" key="10">
    <source>
        <dbReference type="EMBL" id="AVZ73975.1"/>
    </source>
</evidence>
<dbReference type="PANTHER" id="PTHR48111:SF28">
    <property type="entry name" value="TRANSCRIPTIONAL REGULATORY PROTEIN TCRX-RELATED"/>
    <property type="match status" value="1"/>
</dbReference>
<dbReference type="Pfam" id="PF00486">
    <property type="entry name" value="Trans_reg_C"/>
    <property type="match status" value="1"/>
</dbReference>
<dbReference type="PROSITE" id="PS51755">
    <property type="entry name" value="OMPR_PHOB"/>
    <property type="match status" value="1"/>
</dbReference>
<dbReference type="EMBL" id="CP026304">
    <property type="protein sequence ID" value="AVZ73975.1"/>
    <property type="molecule type" value="Genomic_DNA"/>
</dbReference>
<dbReference type="CDD" id="cd00383">
    <property type="entry name" value="trans_reg_C"/>
    <property type="match status" value="1"/>
</dbReference>
<dbReference type="SMART" id="SM00448">
    <property type="entry name" value="REC"/>
    <property type="match status" value="1"/>
</dbReference>
<feature type="domain" description="OmpR/PhoB-type" evidence="9">
    <location>
        <begin position="146"/>
        <end position="243"/>
    </location>
</feature>
<evidence type="ECO:0000313" key="11">
    <source>
        <dbReference type="Proteomes" id="UP000244201"/>
    </source>
</evidence>
<evidence type="ECO:0000256" key="3">
    <source>
        <dbReference type="ARBA" id="ARBA00023015"/>
    </source>
</evidence>
<dbReference type="AlphaFoldDB" id="A0A2R4T4A9"/>
<dbReference type="CDD" id="cd17615">
    <property type="entry name" value="REC_OmpR_MtPhoP-like"/>
    <property type="match status" value="1"/>
</dbReference>
<dbReference type="KEGG" id="slk:SLUN_19195"/>
<keyword evidence="11" id="KW-1185">Reference proteome</keyword>
<dbReference type="FunFam" id="1.10.10.10:FF:000005">
    <property type="entry name" value="Two-component system response regulator"/>
    <property type="match status" value="1"/>
</dbReference>
<evidence type="ECO:0000256" key="1">
    <source>
        <dbReference type="ARBA" id="ARBA00022553"/>
    </source>
</evidence>
<keyword evidence="2" id="KW-0902">Two-component regulatory system</keyword>
<dbReference type="GO" id="GO:0000976">
    <property type="term" value="F:transcription cis-regulatory region binding"/>
    <property type="evidence" value="ECO:0007669"/>
    <property type="project" value="TreeGrafter"/>
</dbReference>
<dbReference type="InterPro" id="IPR039420">
    <property type="entry name" value="WalR-like"/>
</dbReference>
<evidence type="ECO:0000256" key="4">
    <source>
        <dbReference type="ARBA" id="ARBA00023125"/>
    </source>
</evidence>
<feature type="DNA-binding region" description="OmpR/PhoB-type" evidence="7">
    <location>
        <begin position="146"/>
        <end position="243"/>
    </location>
</feature>